<keyword evidence="4" id="KW-1185">Reference proteome</keyword>
<keyword evidence="2" id="KW-1133">Transmembrane helix</keyword>
<dbReference type="EMBL" id="FMIB01000002">
    <property type="protein sequence ID" value="SCL56183.1"/>
    <property type="molecule type" value="Genomic_DNA"/>
</dbReference>
<name>A0A1C6UQK5_9ACTN</name>
<sequence>MRRHLPLYAIALAILIVGALALGVPARSVGFGLLALACPLMMLFMHGGHGGHGSHSGHDEQPPSGGPTSAAR</sequence>
<feature type="transmembrane region" description="Helical" evidence="2">
    <location>
        <begin position="31"/>
        <end position="48"/>
    </location>
</feature>
<evidence type="ECO:0000313" key="4">
    <source>
        <dbReference type="Proteomes" id="UP000198605"/>
    </source>
</evidence>
<dbReference type="Pfam" id="PF11666">
    <property type="entry name" value="DUF2933"/>
    <property type="match status" value="1"/>
</dbReference>
<dbReference type="GeneID" id="43278809"/>
<accession>A0A1C6UQK5</accession>
<dbReference type="InterPro" id="IPR021682">
    <property type="entry name" value="DUF2933"/>
</dbReference>
<gene>
    <name evidence="3" type="ORF">GA0070603_2157</name>
</gene>
<proteinExistence type="predicted"/>
<protein>
    <recommendedName>
        <fullName evidence="5">DUF2933 domain-containing protein</fullName>
    </recommendedName>
</protein>
<evidence type="ECO:0008006" key="5">
    <source>
        <dbReference type="Google" id="ProtNLM"/>
    </source>
</evidence>
<keyword evidence="2" id="KW-0812">Transmembrane</keyword>
<dbReference type="Proteomes" id="UP000198605">
    <property type="component" value="Unassembled WGS sequence"/>
</dbReference>
<dbReference type="AlphaFoldDB" id="A0A1C6UQK5"/>
<reference evidence="4" key="1">
    <citation type="submission" date="2016-06" db="EMBL/GenBank/DDBJ databases">
        <authorList>
            <person name="Varghese N."/>
            <person name="Submissions Spin"/>
        </authorList>
    </citation>
    <scope>NUCLEOTIDE SEQUENCE [LARGE SCALE GENOMIC DNA]</scope>
    <source>
        <strain evidence="4">DSM 44151</strain>
    </source>
</reference>
<evidence type="ECO:0000256" key="1">
    <source>
        <dbReference type="SAM" id="MobiDB-lite"/>
    </source>
</evidence>
<organism evidence="3 4">
    <name type="scientific">Micromonospora chersina</name>
    <dbReference type="NCBI Taxonomy" id="47854"/>
    <lineage>
        <taxon>Bacteria</taxon>
        <taxon>Bacillati</taxon>
        <taxon>Actinomycetota</taxon>
        <taxon>Actinomycetes</taxon>
        <taxon>Micromonosporales</taxon>
        <taxon>Micromonosporaceae</taxon>
        <taxon>Micromonospora</taxon>
    </lineage>
</organism>
<feature type="region of interest" description="Disordered" evidence="1">
    <location>
        <begin position="50"/>
        <end position="72"/>
    </location>
</feature>
<keyword evidence="2" id="KW-0472">Membrane</keyword>
<evidence type="ECO:0000313" key="3">
    <source>
        <dbReference type="EMBL" id="SCL56183.1"/>
    </source>
</evidence>
<evidence type="ECO:0000256" key="2">
    <source>
        <dbReference type="SAM" id="Phobius"/>
    </source>
</evidence>
<dbReference type="RefSeq" id="WP_091311080.1">
    <property type="nucleotide sequence ID" value="NZ_FMIB01000002.1"/>
</dbReference>
<dbReference type="STRING" id="47854.GA0070603_2157"/>